<keyword evidence="2" id="KW-1185">Reference proteome</keyword>
<dbReference type="EMBL" id="CP136892">
    <property type="protein sequence ID" value="WOL01033.1"/>
    <property type="molecule type" value="Genomic_DNA"/>
</dbReference>
<organism evidence="1 2">
    <name type="scientific">Canna indica</name>
    <name type="common">Indian-shot</name>
    <dbReference type="NCBI Taxonomy" id="4628"/>
    <lineage>
        <taxon>Eukaryota</taxon>
        <taxon>Viridiplantae</taxon>
        <taxon>Streptophyta</taxon>
        <taxon>Embryophyta</taxon>
        <taxon>Tracheophyta</taxon>
        <taxon>Spermatophyta</taxon>
        <taxon>Magnoliopsida</taxon>
        <taxon>Liliopsida</taxon>
        <taxon>Zingiberales</taxon>
        <taxon>Cannaceae</taxon>
        <taxon>Canna</taxon>
    </lineage>
</organism>
<evidence type="ECO:0000313" key="1">
    <source>
        <dbReference type="EMBL" id="WOL01033.1"/>
    </source>
</evidence>
<dbReference type="AlphaFoldDB" id="A0AAQ3Q9M2"/>
<sequence length="162" mass="17589">MEVAAGGRNGFAGKNGPYIPVPTPPFISSAWQDQEPFAFREAEGFFVGSMGMNMMFHNAILLDDSRFFGSLMSDAGKEVVARGERSEKKKKVVTMASSNGGGGTSVVKAQWTAEEDSLSSSPAKIDACDAFELEIDQLQHAYSNNSWTFEVMTTIITGEMRI</sequence>
<gene>
    <name evidence="1" type="ORF">Cni_G09746</name>
</gene>
<proteinExistence type="predicted"/>
<reference evidence="1 2" key="1">
    <citation type="submission" date="2023-10" db="EMBL/GenBank/DDBJ databases">
        <title>Chromosome-scale genome assembly provides insights into flower coloration mechanisms of Canna indica.</title>
        <authorList>
            <person name="Li C."/>
        </authorList>
    </citation>
    <scope>NUCLEOTIDE SEQUENCE [LARGE SCALE GENOMIC DNA]</scope>
    <source>
        <tissue evidence="1">Flower</tissue>
    </source>
</reference>
<evidence type="ECO:0000313" key="2">
    <source>
        <dbReference type="Proteomes" id="UP001327560"/>
    </source>
</evidence>
<accession>A0AAQ3Q9M2</accession>
<protein>
    <submittedName>
        <fullName evidence="1">Uncharacterized protein</fullName>
    </submittedName>
</protein>
<dbReference type="Proteomes" id="UP001327560">
    <property type="component" value="Chromosome 3"/>
</dbReference>
<name>A0AAQ3Q9M2_9LILI</name>